<dbReference type="AlphaFoldDB" id="A0A9W8I5V4"/>
<reference evidence="1" key="1">
    <citation type="submission" date="2022-07" db="EMBL/GenBank/DDBJ databases">
        <title>Phylogenomic reconstructions and comparative analyses of Kickxellomycotina fungi.</title>
        <authorList>
            <person name="Reynolds N.K."/>
            <person name="Stajich J.E."/>
            <person name="Barry K."/>
            <person name="Grigoriev I.V."/>
            <person name="Crous P."/>
            <person name="Smith M.E."/>
        </authorList>
    </citation>
    <scope>NUCLEOTIDE SEQUENCE</scope>
    <source>
        <strain evidence="1">NRRL 1565</strain>
    </source>
</reference>
<evidence type="ECO:0000313" key="2">
    <source>
        <dbReference type="Proteomes" id="UP001140094"/>
    </source>
</evidence>
<keyword evidence="2" id="KW-1185">Reference proteome</keyword>
<sequence length="565" mass="64464">MEMDNISGDNIETETVDWSLSNVYAKDYEGYYLYNSTDYGVEVDRTLICKAFLGISAQVVRVCVPNGFGKTYNLNALMRFFNVINRYDMPHPDMEVNYGYNLDDETEYDVTEAYRYRKSTLVDSLLCDEAPEFFNEHYCLYPVIMVRFMHHRATTLTQFRRTLYQAVLRPAEFWIKGLNRKSFTKKQVKMFAAFEAQYEALRDITNSSTDLDADHDAMLNSLFTSLSGLLVDIHQQRCIILVDNYDYPLTSIHGIAWADQARKLYIGLLSHMLTNNSNLKKALLVGTYVLPLSAGNDGPNLDNVLTISHAAYRCNTDNLAIPSSHMSYEAALESMFGFSIQDVLGTHNAQVDMNSLVTLLLHIGYLTIGAGNTLRIPNGYLRRMWESIRLLSVFGTRDQVQQDFERHRLIEGLFDKDIALLRQEFQHALMPGLGQEALYSDQTRLELSCWRIIGKLGSPRYFPSQPTALEYSQSFLSQPQRDKCILWTVTMKPFGRYIQKLVLVFAFIHITAQDLKDSKPTPEQLASNALTTINDGGCIKQASENEVWLYLGVAYGQGKLAIDWN</sequence>
<gene>
    <name evidence="1" type="ORF">H4R20_000140</name>
</gene>
<evidence type="ECO:0008006" key="3">
    <source>
        <dbReference type="Google" id="ProtNLM"/>
    </source>
</evidence>
<dbReference type="Proteomes" id="UP001140094">
    <property type="component" value="Unassembled WGS sequence"/>
</dbReference>
<proteinExistence type="predicted"/>
<dbReference type="PANTHER" id="PTHR34825:SF1">
    <property type="entry name" value="AAA-ATPASE-LIKE DOMAIN-CONTAINING PROTEIN"/>
    <property type="match status" value="1"/>
</dbReference>
<comment type="caution">
    <text evidence="1">The sequence shown here is derived from an EMBL/GenBank/DDBJ whole genome shotgun (WGS) entry which is preliminary data.</text>
</comment>
<dbReference type="PANTHER" id="PTHR34825">
    <property type="entry name" value="CONSERVED PROTEIN, WITH A WEAK D-GALACTARATE DEHYDRATASE/ALTRONATE HYDROLASE DOMAIN"/>
    <property type="match status" value="1"/>
</dbReference>
<dbReference type="OrthoDB" id="5584915at2759"/>
<evidence type="ECO:0000313" key="1">
    <source>
        <dbReference type="EMBL" id="KAJ2809415.1"/>
    </source>
</evidence>
<accession>A0A9W8I5V4</accession>
<dbReference type="EMBL" id="JANBUO010000003">
    <property type="protein sequence ID" value="KAJ2809415.1"/>
    <property type="molecule type" value="Genomic_DNA"/>
</dbReference>
<protein>
    <recommendedName>
        <fullName evidence="3">AAA-ATPase-like domain-containing protein</fullName>
    </recommendedName>
</protein>
<name>A0A9W8I5V4_9FUNG</name>
<organism evidence="1 2">
    <name type="scientific">Coemansia guatemalensis</name>
    <dbReference type="NCBI Taxonomy" id="2761395"/>
    <lineage>
        <taxon>Eukaryota</taxon>
        <taxon>Fungi</taxon>
        <taxon>Fungi incertae sedis</taxon>
        <taxon>Zoopagomycota</taxon>
        <taxon>Kickxellomycotina</taxon>
        <taxon>Kickxellomycetes</taxon>
        <taxon>Kickxellales</taxon>
        <taxon>Kickxellaceae</taxon>
        <taxon>Coemansia</taxon>
    </lineage>
</organism>